<name>A0A068UZ17_COFCA</name>
<dbReference type="InterPro" id="IPR055411">
    <property type="entry name" value="LRR_FXL15/At3g58940/PEG3-like"/>
</dbReference>
<dbReference type="Pfam" id="PF00646">
    <property type="entry name" value="F-box"/>
    <property type="match status" value="1"/>
</dbReference>
<dbReference type="STRING" id="49390.A0A068UZ17"/>
<dbReference type="Gramene" id="CDP13547">
    <property type="protein sequence ID" value="CDP13547"/>
    <property type="gene ID" value="GSCOC_T00038533001"/>
</dbReference>
<dbReference type="Pfam" id="PF08387">
    <property type="entry name" value="FBD"/>
    <property type="match status" value="1"/>
</dbReference>
<dbReference type="FunCoup" id="A0A068UZ17">
    <property type="interactions" value="1393"/>
</dbReference>
<dbReference type="OrthoDB" id="612216at2759"/>
<dbReference type="InterPro" id="IPR001810">
    <property type="entry name" value="F-box_dom"/>
</dbReference>
<dbReference type="Proteomes" id="UP000295252">
    <property type="component" value="Chromosome X"/>
</dbReference>
<reference evidence="3" key="1">
    <citation type="journal article" date="2014" name="Science">
        <title>The coffee genome provides insight into the convergent evolution of caffeine biosynthesis.</title>
        <authorList>
            <person name="Denoeud F."/>
            <person name="Carretero-Paulet L."/>
            <person name="Dereeper A."/>
            <person name="Droc G."/>
            <person name="Guyot R."/>
            <person name="Pietrella M."/>
            <person name="Zheng C."/>
            <person name="Alberti A."/>
            <person name="Anthony F."/>
            <person name="Aprea G."/>
            <person name="Aury J.M."/>
            <person name="Bento P."/>
            <person name="Bernard M."/>
            <person name="Bocs S."/>
            <person name="Campa C."/>
            <person name="Cenci A."/>
            <person name="Combes M.C."/>
            <person name="Crouzillat D."/>
            <person name="Da Silva C."/>
            <person name="Daddiego L."/>
            <person name="De Bellis F."/>
            <person name="Dussert S."/>
            <person name="Garsmeur O."/>
            <person name="Gayraud T."/>
            <person name="Guignon V."/>
            <person name="Jahn K."/>
            <person name="Jamilloux V."/>
            <person name="Joet T."/>
            <person name="Labadie K."/>
            <person name="Lan T."/>
            <person name="Leclercq J."/>
            <person name="Lepelley M."/>
            <person name="Leroy T."/>
            <person name="Li L.T."/>
            <person name="Librado P."/>
            <person name="Lopez L."/>
            <person name="Munoz A."/>
            <person name="Noel B."/>
            <person name="Pallavicini A."/>
            <person name="Perrotta G."/>
            <person name="Poncet V."/>
            <person name="Pot D."/>
            <person name="Priyono X."/>
            <person name="Rigoreau M."/>
            <person name="Rouard M."/>
            <person name="Rozas J."/>
            <person name="Tranchant-Dubreuil C."/>
            <person name="VanBuren R."/>
            <person name="Zhang Q."/>
            <person name="Andrade A.C."/>
            <person name="Argout X."/>
            <person name="Bertrand B."/>
            <person name="de Kochko A."/>
            <person name="Graziosi G."/>
            <person name="Henry R.J."/>
            <person name="Jayarama X."/>
            <person name="Ming R."/>
            <person name="Nagai C."/>
            <person name="Rounsley S."/>
            <person name="Sankoff D."/>
            <person name="Giuliano G."/>
            <person name="Albert V.A."/>
            <person name="Wincker P."/>
            <person name="Lashermes P."/>
        </authorList>
    </citation>
    <scope>NUCLEOTIDE SEQUENCE [LARGE SCALE GENOMIC DNA]</scope>
    <source>
        <strain evidence="3">cv. DH200-94</strain>
    </source>
</reference>
<organism evidence="2 3">
    <name type="scientific">Coffea canephora</name>
    <name type="common">Robusta coffee</name>
    <dbReference type="NCBI Taxonomy" id="49390"/>
    <lineage>
        <taxon>Eukaryota</taxon>
        <taxon>Viridiplantae</taxon>
        <taxon>Streptophyta</taxon>
        <taxon>Embryophyta</taxon>
        <taxon>Tracheophyta</taxon>
        <taxon>Spermatophyta</taxon>
        <taxon>Magnoliopsida</taxon>
        <taxon>eudicotyledons</taxon>
        <taxon>Gunneridae</taxon>
        <taxon>Pentapetalae</taxon>
        <taxon>asterids</taxon>
        <taxon>lamiids</taxon>
        <taxon>Gentianales</taxon>
        <taxon>Rubiaceae</taxon>
        <taxon>Ixoroideae</taxon>
        <taxon>Gardenieae complex</taxon>
        <taxon>Bertiereae - Coffeeae clade</taxon>
        <taxon>Coffeeae</taxon>
        <taxon>Coffea</taxon>
    </lineage>
</organism>
<dbReference type="Gene3D" id="3.80.10.10">
    <property type="entry name" value="Ribonuclease Inhibitor"/>
    <property type="match status" value="1"/>
</dbReference>
<dbReference type="PANTHER" id="PTHR31900">
    <property type="entry name" value="F-BOX/RNI SUPERFAMILY PROTEIN-RELATED"/>
    <property type="match status" value="1"/>
</dbReference>
<keyword evidence="3" id="KW-1185">Reference proteome</keyword>
<dbReference type="InterPro" id="IPR053781">
    <property type="entry name" value="F-box_AtFBL13-like"/>
</dbReference>
<accession>A0A068UZ17</accession>
<dbReference type="PANTHER" id="PTHR31900:SF30">
    <property type="entry name" value="SUPERFAMILY PROTEIN, PUTATIVE-RELATED"/>
    <property type="match status" value="1"/>
</dbReference>
<dbReference type="Pfam" id="PF24758">
    <property type="entry name" value="LRR_At5g56370"/>
    <property type="match status" value="1"/>
</dbReference>
<evidence type="ECO:0000259" key="1">
    <source>
        <dbReference type="SMART" id="SM00579"/>
    </source>
</evidence>
<dbReference type="EMBL" id="HG739159">
    <property type="protein sequence ID" value="CDP13547.1"/>
    <property type="molecule type" value="Genomic_DNA"/>
</dbReference>
<feature type="domain" description="FBD" evidence="1">
    <location>
        <begin position="501"/>
        <end position="572"/>
    </location>
</feature>
<dbReference type="PhylomeDB" id="A0A068UZ17"/>
<dbReference type="SUPFAM" id="SSF81383">
    <property type="entry name" value="F-box domain"/>
    <property type="match status" value="1"/>
</dbReference>
<dbReference type="AlphaFoldDB" id="A0A068UZ17"/>
<evidence type="ECO:0000313" key="2">
    <source>
        <dbReference type="EMBL" id="CDP13547.1"/>
    </source>
</evidence>
<protein>
    <recommendedName>
        <fullName evidence="1">FBD domain-containing protein</fullName>
    </recommendedName>
</protein>
<dbReference type="InterPro" id="IPR006566">
    <property type="entry name" value="FBD"/>
</dbReference>
<dbReference type="SMART" id="SM00579">
    <property type="entry name" value="FBD"/>
    <property type="match status" value="1"/>
</dbReference>
<dbReference type="CDD" id="cd22160">
    <property type="entry name" value="F-box_AtFBL13-like"/>
    <property type="match status" value="1"/>
</dbReference>
<dbReference type="InterPro" id="IPR050232">
    <property type="entry name" value="FBL13/AtMIF1-like"/>
</dbReference>
<gene>
    <name evidence="2" type="ORF">GSCOC_T00038533001</name>
</gene>
<dbReference type="InParanoid" id="A0A068UZ17"/>
<dbReference type="OMA" id="FHEACAD"/>
<evidence type="ECO:0000313" key="3">
    <source>
        <dbReference type="Proteomes" id="UP000295252"/>
    </source>
</evidence>
<dbReference type="InterPro" id="IPR036047">
    <property type="entry name" value="F-box-like_dom_sf"/>
</dbReference>
<dbReference type="InterPro" id="IPR032675">
    <property type="entry name" value="LRR_dom_sf"/>
</dbReference>
<dbReference type="SUPFAM" id="SSF52047">
    <property type="entry name" value="RNI-like"/>
    <property type="match status" value="1"/>
</dbReference>
<sequence>MLHIYLSLLYSRSVTINDPQLCRFYRLGFQSLHFHTDFDQEIPAPKHTIQAGNPDRDVFFPGYYAVARPFAYAIDLMDSILPRGQSKNQKILKGADVSSCSNVPDRISTLPDAVLGQILSFLPTRFAAQTGVLSKRWKKLWISVPTLDFDIKLQDRGNMAKFDGFAKSDDIQSFTNFVDRLLFVRDHSSIREFRFSFDDRFDPKRFYAWMWIVIMSNIEVLDLDMRSLVGIRELPWSLFSSKSLVVLKLSGRFLLAIPCTASFPRLRTLCLKYVMYVSDASIEELLSACPVLEDLQITRERWDNAVNIVIAQPSLKRLTFESYGDTSMQSSNRAGGRINYKLLVKAPNVEYMKLVDFASDDMAVEHMPCVNEADINVNNLGEEVGWTNIQRRNYGKRICGILGSLCKVKHLSLGGETLKARQDALRAASESRVLLFHNLVHLVLGFDYLHGPILLPGFLGLCPNLESLVFPDGMTCTCLDVGVENRGHAPYFWEPPEVVPGCLLHTLKSIEIESFCGEEPEELKLVKFLLENAMVLKEMTLVCHADCIDMYSFRDELMAYKRGSAACQVCILPEAGDE</sequence>
<proteinExistence type="predicted"/>